<dbReference type="EMBL" id="LT841358">
    <property type="protein sequence ID" value="SMH71397.1"/>
    <property type="molecule type" value="Genomic_DNA"/>
</dbReference>
<gene>
    <name evidence="1" type="ORF">NCS_11204</name>
</gene>
<evidence type="ECO:0000313" key="1">
    <source>
        <dbReference type="EMBL" id="SMH71397.1"/>
    </source>
</evidence>
<sequence length="87" mass="10214">MADDILVKKMKEKIDKTEAKLQKQIEEVRRIWEDTGLDPRDPSYVIEKTMRFEMAQETINAAFLLVSETISDYKKLCSELDKQDDSE</sequence>
<dbReference type="OrthoDB" id="12098at2157"/>
<reference evidence="2" key="1">
    <citation type="submission" date="2017-03" db="EMBL/GenBank/DDBJ databases">
        <authorList>
            <person name="Herbold C."/>
        </authorList>
    </citation>
    <scope>NUCLEOTIDE SEQUENCE [LARGE SCALE GENOMIC DNA]</scope>
</reference>
<protein>
    <submittedName>
        <fullName evidence="1">Uncharacterized protein</fullName>
    </submittedName>
</protein>
<keyword evidence="2" id="KW-1185">Reference proteome</keyword>
<organism evidence="1 2">
    <name type="scientific">Candidatus Nitrosotalea okcheonensis</name>
    <dbReference type="NCBI Taxonomy" id="1903276"/>
    <lineage>
        <taxon>Archaea</taxon>
        <taxon>Nitrososphaerota</taxon>
        <taxon>Nitrososphaeria</taxon>
        <taxon>Nitrosotaleales</taxon>
        <taxon>Nitrosotaleaceae</taxon>
        <taxon>Nitrosotalea</taxon>
    </lineage>
</organism>
<dbReference type="RefSeq" id="WP_157927375.1">
    <property type="nucleotide sequence ID" value="NZ_LT841358.1"/>
</dbReference>
<proteinExistence type="predicted"/>
<evidence type="ECO:0000313" key="2">
    <source>
        <dbReference type="Proteomes" id="UP000230607"/>
    </source>
</evidence>
<dbReference type="Proteomes" id="UP000230607">
    <property type="component" value="Chromosome 1"/>
</dbReference>
<name>A0A2H1FF69_9ARCH</name>
<accession>A0A2H1FF69</accession>
<dbReference type="AlphaFoldDB" id="A0A2H1FF69"/>